<feature type="transmembrane region" description="Helical" evidence="2">
    <location>
        <begin position="115"/>
        <end position="133"/>
    </location>
</feature>
<protein>
    <submittedName>
        <fullName evidence="3">Uncharacterized protein</fullName>
    </submittedName>
</protein>
<evidence type="ECO:0000313" key="3">
    <source>
        <dbReference type="EMBL" id="BES81818.1"/>
    </source>
</evidence>
<dbReference type="EMBL" id="AP028907">
    <property type="protein sequence ID" value="BES81818.1"/>
    <property type="molecule type" value="Genomic_DNA"/>
</dbReference>
<dbReference type="GeneID" id="89289398"/>
<name>A0ABN6ZT51_9CREN</name>
<feature type="transmembrane region" description="Helical" evidence="2">
    <location>
        <begin position="140"/>
        <end position="161"/>
    </location>
</feature>
<organism evidence="3 4">
    <name type="scientific">Pyrodictium abyssi</name>
    <dbReference type="NCBI Taxonomy" id="54256"/>
    <lineage>
        <taxon>Archaea</taxon>
        <taxon>Thermoproteota</taxon>
        <taxon>Thermoprotei</taxon>
        <taxon>Desulfurococcales</taxon>
        <taxon>Pyrodictiaceae</taxon>
        <taxon>Pyrodictium</taxon>
    </lineage>
</organism>
<gene>
    <name evidence="3" type="ORF">PABY_13850</name>
</gene>
<accession>A0ABN6ZT51</accession>
<feature type="coiled-coil region" evidence="1">
    <location>
        <begin position="540"/>
        <end position="578"/>
    </location>
</feature>
<dbReference type="Proteomes" id="UP001341135">
    <property type="component" value="Chromosome"/>
</dbReference>
<dbReference type="RefSeq" id="WP_338248554.1">
    <property type="nucleotide sequence ID" value="NZ_AP028907.1"/>
</dbReference>
<keyword evidence="2" id="KW-0812">Transmembrane</keyword>
<feature type="transmembrane region" description="Helical" evidence="2">
    <location>
        <begin position="12"/>
        <end position="34"/>
    </location>
</feature>
<proteinExistence type="predicted"/>
<keyword evidence="4" id="KW-1185">Reference proteome</keyword>
<keyword evidence="1" id="KW-0175">Coiled coil</keyword>
<evidence type="ECO:0000256" key="1">
    <source>
        <dbReference type="SAM" id="Coils"/>
    </source>
</evidence>
<feature type="transmembrane region" description="Helical" evidence="2">
    <location>
        <begin position="46"/>
        <end position="67"/>
    </location>
</feature>
<feature type="transmembrane region" description="Helical" evidence="2">
    <location>
        <begin position="88"/>
        <end position="109"/>
    </location>
</feature>
<keyword evidence="2" id="KW-1133">Transmembrane helix</keyword>
<sequence length="585" mass="64326">MTAEPGSRLLPFPAGVLFAVVIGSLVSGGYVLYLHGLAVAFASEPLLVLALRLALAALGLAPLLYGLARVGLQRLLGLASGGRLGAGLAGFLVGAGAAGLLLLGVYGVASTAALVVYWFTGGLVSAAAVYEIVTRSRRAAAGYFAVAVLLFALLGLVELYAPVEASKHITVEALDEPIDVNGLKRFIPLMTAYAYASDRIQIPTHRVYPGDSYVYYLGNHSVYNWIIEPEGFWNQLTKTPLGAVFVYGDEYPPRVLVVERRLEWGLHNKRFRLLFLDTLERRIVLASGLRYKPLLEDNIEVLYGGRIYILVPLVSWTRGLLYSLPVLHGYAIVDEDGDIEVVAGDRLASDPRLKGMPLLPEAVAREWVEAYRYRVGLLGFYLYHNTYVIRDTGTNPQPYLEQGSDGQLYWVFVAEPPGETYSAKYIIYVDAASISEPRLLFYELPEPVIGVSKVESYVKQAHPTYDWGELSIEEPMPTLLNGALYWKATVTTRDHRGLVSVDIIDAASGEVVSLQPRRRVTYLDALHALLQGRAAEKPAAESLEERIAELEHRVAEAIKALEEIQRELQELRQLVANNTPSTSQG</sequence>
<keyword evidence="2" id="KW-0472">Membrane</keyword>
<evidence type="ECO:0000256" key="2">
    <source>
        <dbReference type="SAM" id="Phobius"/>
    </source>
</evidence>
<reference evidence="3 4" key="1">
    <citation type="submission" date="2023-09" db="EMBL/GenBank/DDBJ databases">
        <title>Pyrofollis japonicus gen. nov. sp. nov., a novel member of the family Pyrodictiaceae isolated from the Iheya North hydrothermal field.</title>
        <authorList>
            <person name="Miyazaki U."/>
            <person name="Sanari M."/>
            <person name="Tame A."/>
            <person name="Kitajima M."/>
            <person name="Okamoto A."/>
            <person name="Sawayama S."/>
            <person name="Miyazaki J."/>
            <person name="Takai K."/>
            <person name="Nakagawa S."/>
        </authorList>
    </citation>
    <scope>NUCLEOTIDE SEQUENCE [LARGE SCALE GENOMIC DNA]</scope>
    <source>
        <strain evidence="3 4">AV2</strain>
    </source>
</reference>
<evidence type="ECO:0000313" key="4">
    <source>
        <dbReference type="Proteomes" id="UP001341135"/>
    </source>
</evidence>